<sequence>MDFEYDPHKSAVNLAKHGIDFDDAQRLWEGPVLKVPTYAGTDEERKLNIGMIDGKHWSAITTERNGRTRIISVRRSRRNEEAAYDNAIEGR</sequence>
<accession>A0A2N5IWU4</accession>
<dbReference type="OrthoDB" id="9798158at2"/>
<dbReference type="EMBL" id="NMWT01000028">
    <property type="protein sequence ID" value="PLS26429.1"/>
    <property type="molecule type" value="Genomic_DNA"/>
</dbReference>
<reference evidence="1 2" key="1">
    <citation type="submission" date="2017-07" db="EMBL/GenBank/DDBJ databases">
        <title>Bifidobacterium novel species.</title>
        <authorList>
            <person name="Lugli G.A."/>
            <person name="Milani C."/>
            <person name="Duranti S."/>
            <person name="Mangifesta M."/>
        </authorList>
    </citation>
    <scope>NUCLEOTIDE SEQUENCE [LARGE SCALE GENOMIC DNA]</scope>
    <source>
        <strain evidence="1 2">77</strain>
    </source>
</reference>
<dbReference type="InterPro" id="IPR038573">
    <property type="entry name" value="BrnT_sf"/>
</dbReference>
<dbReference type="Proteomes" id="UP000235034">
    <property type="component" value="Unassembled WGS sequence"/>
</dbReference>
<gene>
    <name evidence="1" type="ORF">Uis4E_2004</name>
</gene>
<dbReference type="AlphaFoldDB" id="A0A2N5IWU4"/>
<evidence type="ECO:0000313" key="2">
    <source>
        <dbReference type="Proteomes" id="UP000235034"/>
    </source>
</evidence>
<dbReference type="RefSeq" id="WP_101623052.1">
    <property type="nucleotide sequence ID" value="NZ_NMWT01000028.1"/>
</dbReference>
<comment type="caution">
    <text evidence="1">The sequence shown here is derived from an EMBL/GenBank/DDBJ whole genome shotgun (WGS) entry which is preliminary data.</text>
</comment>
<dbReference type="InterPro" id="IPR007460">
    <property type="entry name" value="BrnT_toxin"/>
</dbReference>
<name>A0A2N5IWU4_9BIFI</name>
<dbReference type="Pfam" id="PF04365">
    <property type="entry name" value="BrnT_toxin"/>
    <property type="match status" value="1"/>
</dbReference>
<proteinExistence type="predicted"/>
<protein>
    <submittedName>
        <fullName evidence="1">Toxin</fullName>
    </submittedName>
</protein>
<evidence type="ECO:0000313" key="1">
    <source>
        <dbReference type="EMBL" id="PLS26429.1"/>
    </source>
</evidence>
<keyword evidence="2" id="KW-1185">Reference proteome</keyword>
<dbReference type="Gene3D" id="3.10.450.530">
    <property type="entry name" value="Ribonuclease toxin, BrnT, of type II toxin-antitoxin system"/>
    <property type="match status" value="1"/>
</dbReference>
<organism evidence="1 2">
    <name type="scientific">Bifidobacterium parmae</name>
    <dbReference type="NCBI Taxonomy" id="361854"/>
    <lineage>
        <taxon>Bacteria</taxon>
        <taxon>Bacillati</taxon>
        <taxon>Actinomycetota</taxon>
        <taxon>Actinomycetes</taxon>
        <taxon>Bifidobacteriales</taxon>
        <taxon>Bifidobacteriaceae</taxon>
        <taxon>Bifidobacterium</taxon>
    </lineage>
</organism>